<feature type="compositionally biased region" description="Polar residues" evidence="1">
    <location>
        <begin position="354"/>
        <end position="364"/>
    </location>
</feature>
<evidence type="ECO:0000313" key="4">
    <source>
        <dbReference type="EMBL" id="KAJ7220461.1"/>
    </source>
</evidence>
<protein>
    <recommendedName>
        <fullName evidence="3">C2H2-type domain-containing protein</fullName>
    </recommendedName>
</protein>
<dbReference type="InterPro" id="IPR013087">
    <property type="entry name" value="Znf_C2H2_type"/>
</dbReference>
<keyword evidence="5" id="KW-1185">Reference proteome</keyword>
<evidence type="ECO:0000256" key="2">
    <source>
        <dbReference type="SAM" id="SignalP"/>
    </source>
</evidence>
<dbReference type="PROSITE" id="PS00028">
    <property type="entry name" value="ZINC_FINGER_C2H2_1"/>
    <property type="match status" value="1"/>
</dbReference>
<dbReference type="AlphaFoldDB" id="A0AAD6VU48"/>
<accession>A0AAD6VU48</accession>
<organism evidence="4 5">
    <name type="scientific">Mycena pura</name>
    <dbReference type="NCBI Taxonomy" id="153505"/>
    <lineage>
        <taxon>Eukaryota</taxon>
        <taxon>Fungi</taxon>
        <taxon>Dikarya</taxon>
        <taxon>Basidiomycota</taxon>
        <taxon>Agaricomycotina</taxon>
        <taxon>Agaricomycetes</taxon>
        <taxon>Agaricomycetidae</taxon>
        <taxon>Agaricales</taxon>
        <taxon>Marasmiineae</taxon>
        <taxon>Mycenaceae</taxon>
        <taxon>Mycena</taxon>
    </lineage>
</organism>
<gene>
    <name evidence="4" type="ORF">GGX14DRAFT_388895</name>
</gene>
<comment type="caution">
    <text evidence="4">The sequence shown here is derived from an EMBL/GenBank/DDBJ whole genome shotgun (WGS) entry which is preliminary data.</text>
</comment>
<proteinExistence type="predicted"/>
<dbReference type="EMBL" id="JARJCW010000009">
    <property type="protein sequence ID" value="KAJ7220461.1"/>
    <property type="molecule type" value="Genomic_DNA"/>
</dbReference>
<sequence length="407" mass="45394">MYLSRYMRLFLLLTSYFHSLLQHSFFSPSFHAQAQAQDLPPLSDDEQEMYNNIFKWLGLRHNTDMGSSSGVGDADEPHARGKRLTMSTRSLALHRASLVWQLDSSTAQSMHMSTKQVISGLMPTDSKARWVIRHQVSDNQKQDLCTLKENTHSLPMSEDVKQYRCSLENCDARLSSGWALIDHLCDAHCIIYSLKLLFPQDQRSLVCVRRICGILDCPVKDCFKTQSIEGLYKHLKKDHANMFTVLDCDIDQGLSEHDTRMAWVLSTGKVSFSDVHEPTNSTPVLCIPPAKASASCSPKQPPKAQPVMVQTTMDSAPRPAAQDGGLSPASSVTPCLKPLMLDLPPTSPEPSAELQCSDQQSALSMSAGLQGPLEPSSHERAPSMNRRRLEAGIYKHHSEIWTQYCHG</sequence>
<name>A0AAD6VU48_9AGAR</name>
<feature type="region of interest" description="Disordered" evidence="1">
    <location>
        <begin position="341"/>
        <end position="382"/>
    </location>
</feature>
<reference evidence="4" key="1">
    <citation type="submission" date="2023-03" db="EMBL/GenBank/DDBJ databases">
        <title>Massive genome expansion in bonnet fungi (Mycena s.s.) driven by repeated elements and novel gene families across ecological guilds.</title>
        <authorList>
            <consortium name="Lawrence Berkeley National Laboratory"/>
            <person name="Harder C.B."/>
            <person name="Miyauchi S."/>
            <person name="Viragh M."/>
            <person name="Kuo A."/>
            <person name="Thoen E."/>
            <person name="Andreopoulos B."/>
            <person name="Lu D."/>
            <person name="Skrede I."/>
            <person name="Drula E."/>
            <person name="Henrissat B."/>
            <person name="Morin E."/>
            <person name="Kohler A."/>
            <person name="Barry K."/>
            <person name="LaButti K."/>
            <person name="Morin E."/>
            <person name="Salamov A."/>
            <person name="Lipzen A."/>
            <person name="Mereny Z."/>
            <person name="Hegedus B."/>
            <person name="Baldrian P."/>
            <person name="Stursova M."/>
            <person name="Weitz H."/>
            <person name="Taylor A."/>
            <person name="Grigoriev I.V."/>
            <person name="Nagy L.G."/>
            <person name="Martin F."/>
            <person name="Kauserud H."/>
        </authorList>
    </citation>
    <scope>NUCLEOTIDE SEQUENCE</scope>
    <source>
        <strain evidence="4">9144</strain>
    </source>
</reference>
<feature type="signal peptide" evidence="2">
    <location>
        <begin position="1"/>
        <end position="36"/>
    </location>
</feature>
<feature type="domain" description="C2H2-type" evidence="3">
    <location>
        <begin position="165"/>
        <end position="188"/>
    </location>
</feature>
<evidence type="ECO:0000256" key="1">
    <source>
        <dbReference type="SAM" id="MobiDB-lite"/>
    </source>
</evidence>
<dbReference type="SMART" id="SM00355">
    <property type="entry name" value="ZnF_C2H2"/>
    <property type="match status" value="2"/>
</dbReference>
<keyword evidence="2" id="KW-0732">Signal</keyword>
<feature type="chain" id="PRO_5042277952" description="C2H2-type domain-containing protein" evidence="2">
    <location>
        <begin position="37"/>
        <end position="407"/>
    </location>
</feature>
<dbReference type="Proteomes" id="UP001219525">
    <property type="component" value="Unassembled WGS sequence"/>
</dbReference>
<evidence type="ECO:0000259" key="3">
    <source>
        <dbReference type="PROSITE" id="PS00028"/>
    </source>
</evidence>
<evidence type="ECO:0000313" key="5">
    <source>
        <dbReference type="Proteomes" id="UP001219525"/>
    </source>
</evidence>